<dbReference type="EMBL" id="CP001958">
    <property type="protein sequence ID" value="ADG98235.1"/>
    <property type="molecule type" value="Genomic_DNA"/>
</dbReference>
<evidence type="ECO:0000313" key="16">
    <source>
        <dbReference type="Proteomes" id="UP000002247"/>
    </source>
</evidence>
<organism evidence="15 16">
    <name type="scientific">Segniliparus rotundus (strain ATCC BAA-972 / CDC 1076 / CIP 108378 / DSM 44985 / JCM 13578)</name>
    <dbReference type="NCBI Taxonomy" id="640132"/>
    <lineage>
        <taxon>Bacteria</taxon>
        <taxon>Bacillati</taxon>
        <taxon>Actinomycetota</taxon>
        <taxon>Actinomycetes</taxon>
        <taxon>Mycobacteriales</taxon>
        <taxon>Segniliparaceae</taxon>
        <taxon>Segniliparus</taxon>
    </lineage>
</organism>
<evidence type="ECO:0000256" key="1">
    <source>
        <dbReference type="ARBA" id="ARBA00001947"/>
    </source>
</evidence>
<dbReference type="InterPro" id="IPR044537">
    <property type="entry name" value="Rip2-like"/>
</dbReference>
<evidence type="ECO:0000313" key="15">
    <source>
        <dbReference type="EMBL" id="ADG98235.1"/>
    </source>
</evidence>
<keyword evidence="16" id="KW-1185">Reference proteome</keyword>
<keyword evidence="5" id="KW-0645">Protease</keyword>
<feature type="transmembrane region" description="Helical" evidence="13">
    <location>
        <begin position="136"/>
        <end position="157"/>
    </location>
</feature>
<dbReference type="PANTHER" id="PTHR35864:SF1">
    <property type="entry name" value="ZINC METALLOPROTEASE YWHC-RELATED"/>
    <property type="match status" value="1"/>
</dbReference>
<feature type="transmembrane region" description="Helical" evidence="13">
    <location>
        <begin position="15"/>
        <end position="32"/>
    </location>
</feature>
<comment type="subcellular location">
    <subcellularLocation>
        <location evidence="2">Cell membrane</location>
        <topology evidence="2">Multi-pass membrane protein</topology>
    </subcellularLocation>
</comment>
<dbReference type="Pfam" id="PF02163">
    <property type="entry name" value="Peptidase_M50"/>
    <property type="match status" value="1"/>
</dbReference>
<evidence type="ECO:0000256" key="10">
    <source>
        <dbReference type="ARBA" id="ARBA00022989"/>
    </source>
</evidence>
<evidence type="ECO:0000256" key="6">
    <source>
        <dbReference type="ARBA" id="ARBA00022692"/>
    </source>
</evidence>
<keyword evidence="4" id="KW-1003">Cell membrane</keyword>
<feature type="transmembrane region" description="Helical" evidence="13">
    <location>
        <begin position="220"/>
        <end position="237"/>
    </location>
</feature>
<feature type="domain" description="Peptidase M50" evidence="14">
    <location>
        <begin position="50"/>
        <end position="218"/>
    </location>
</feature>
<keyword evidence="12 13" id="KW-0472">Membrane</keyword>
<dbReference type="AlphaFoldDB" id="D6Z8F5"/>
<evidence type="ECO:0000256" key="13">
    <source>
        <dbReference type="SAM" id="Phobius"/>
    </source>
</evidence>
<dbReference type="Proteomes" id="UP000002247">
    <property type="component" value="Chromosome"/>
</dbReference>
<evidence type="ECO:0000256" key="5">
    <source>
        <dbReference type="ARBA" id="ARBA00022670"/>
    </source>
</evidence>
<keyword evidence="8" id="KW-0378">Hydrolase</keyword>
<dbReference type="InterPro" id="IPR008915">
    <property type="entry name" value="Peptidase_M50"/>
</dbReference>
<evidence type="ECO:0000256" key="11">
    <source>
        <dbReference type="ARBA" id="ARBA00023049"/>
    </source>
</evidence>
<feature type="transmembrane region" description="Helical" evidence="13">
    <location>
        <begin position="249"/>
        <end position="271"/>
    </location>
</feature>
<proteinExistence type="inferred from homology"/>
<sequence>MSYASAFQGIRPSPVFLGVLAATALGGALAWFGDPGEPLSKLGAFVFVLAGWLVTLCLHEFGHAFAAWRFGDHDVAIKGYLDLDIRRYTDPLNSLVIPLVIILIGGIGLPGAAVYLDTQWMQKKKRTIVSLAGPGANLLAAVVLLGAGALGGGVPLFRQTLGGADGELVFGSGHLVFWGAVEFLGLLQVFALVINLLPIPGLDGYGAIEPWLSYETQRKLYPVRQWAFLVLFLVLLMPNPLGSLIRELVWSVFGLLGGNQLLAVLGQSFALPWQR</sequence>
<dbReference type="eggNOG" id="COG1994">
    <property type="taxonomic scope" value="Bacteria"/>
</dbReference>
<keyword evidence="6 13" id="KW-0812">Transmembrane</keyword>
<feature type="transmembrane region" description="Helical" evidence="13">
    <location>
        <begin position="177"/>
        <end position="199"/>
    </location>
</feature>
<keyword evidence="9" id="KW-0862">Zinc</keyword>
<dbReference type="GO" id="GO:0005886">
    <property type="term" value="C:plasma membrane"/>
    <property type="evidence" value="ECO:0007669"/>
    <property type="project" value="UniProtKB-SubCell"/>
</dbReference>
<reference evidence="15 16" key="1">
    <citation type="journal article" date="2010" name="Stand. Genomic Sci.">
        <title>Complete genome sequence of Segniliparus rotundus type strain (CDC 1076).</title>
        <authorList>
            <person name="Sikorski J."/>
            <person name="Lapidus A."/>
            <person name="Copeland A."/>
            <person name="Misra M."/>
            <person name="Glavina Del Rio T."/>
            <person name="Nolan M."/>
            <person name="Lucas S."/>
            <person name="Chen F."/>
            <person name="Tice H."/>
            <person name="Cheng J.F."/>
            <person name="Jando M."/>
            <person name="Schneider S."/>
            <person name="Bruce D."/>
            <person name="Goodwin L."/>
            <person name="Pitluck S."/>
            <person name="Liolios K."/>
            <person name="Mikhailova N."/>
            <person name="Pati A."/>
            <person name="Ivanova N."/>
            <person name="Mavromatis K."/>
            <person name="Chen A."/>
            <person name="Palaniappan K."/>
            <person name="Chertkov O."/>
            <person name="Land M."/>
            <person name="Hauser L."/>
            <person name="Chang Y.J."/>
            <person name="Jeffries C.D."/>
            <person name="Brettin T."/>
            <person name="Detter J.C."/>
            <person name="Han C."/>
            <person name="Rohde M."/>
            <person name="Goker M."/>
            <person name="Bristow J."/>
            <person name="Eisen J.A."/>
            <person name="Markowitz V."/>
            <person name="Hugenholtz P."/>
            <person name="Kyrpides N.C."/>
            <person name="Klenk H.P."/>
        </authorList>
    </citation>
    <scope>NUCLEOTIDE SEQUENCE [LARGE SCALE GENOMIC DNA]</scope>
    <source>
        <strain evidence="16">ATCC BAA-972 / CDC 1076 / CIP 108378 / DSM 44985 / JCM 13578</strain>
    </source>
</reference>
<evidence type="ECO:0000256" key="3">
    <source>
        <dbReference type="ARBA" id="ARBA00007931"/>
    </source>
</evidence>
<evidence type="ECO:0000256" key="12">
    <source>
        <dbReference type="ARBA" id="ARBA00023136"/>
    </source>
</evidence>
<feature type="transmembrane region" description="Helical" evidence="13">
    <location>
        <begin position="95"/>
        <end position="116"/>
    </location>
</feature>
<comment type="similarity">
    <text evidence="3">Belongs to the peptidase M50B family.</text>
</comment>
<feature type="transmembrane region" description="Helical" evidence="13">
    <location>
        <begin position="44"/>
        <end position="68"/>
    </location>
</feature>
<dbReference type="RefSeq" id="WP_013138688.1">
    <property type="nucleotide sequence ID" value="NC_014168.1"/>
</dbReference>
<keyword evidence="11" id="KW-0482">Metalloprotease</keyword>
<dbReference type="HOGENOM" id="CLU_066211_0_0_11"/>
<evidence type="ECO:0000256" key="4">
    <source>
        <dbReference type="ARBA" id="ARBA00022475"/>
    </source>
</evidence>
<evidence type="ECO:0000259" key="14">
    <source>
        <dbReference type="Pfam" id="PF02163"/>
    </source>
</evidence>
<dbReference type="PANTHER" id="PTHR35864">
    <property type="entry name" value="ZINC METALLOPROTEASE MJ0611-RELATED"/>
    <property type="match status" value="1"/>
</dbReference>
<dbReference type="OrthoDB" id="9800627at2"/>
<keyword evidence="7" id="KW-0479">Metal-binding</keyword>
<evidence type="ECO:0000256" key="8">
    <source>
        <dbReference type="ARBA" id="ARBA00022801"/>
    </source>
</evidence>
<dbReference type="GO" id="GO:0006508">
    <property type="term" value="P:proteolysis"/>
    <property type="evidence" value="ECO:0007669"/>
    <property type="project" value="UniProtKB-KW"/>
</dbReference>
<comment type="cofactor">
    <cofactor evidence="1">
        <name>Zn(2+)</name>
        <dbReference type="ChEBI" id="CHEBI:29105"/>
    </cofactor>
</comment>
<dbReference type="InterPro" id="IPR052348">
    <property type="entry name" value="Metallopeptidase_M50B"/>
</dbReference>
<dbReference type="GO" id="GO:0046872">
    <property type="term" value="F:metal ion binding"/>
    <property type="evidence" value="ECO:0007669"/>
    <property type="project" value="UniProtKB-KW"/>
</dbReference>
<accession>D6Z8F5</accession>
<protein>
    <submittedName>
        <fullName evidence="15">Peptidase M50</fullName>
    </submittedName>
</protein>
<dbReference type="KEGG" id="srt:Srot_1775"/>
<dbReference type="STRING" id="640132.Srot_1775"/>
<dbReference type="CDD" id="cd06158">
    <property type="entry name" value="S2P-M50_like_1"/>
    <property type="match status" value="1"/>
</dbReference>
<gene>
    <name evidence="15" type="ordered locus">Srot_1775</name>
</gene>
<evidence type="ECO:0000256" key="7">
    <source>
        <dbReference type="ARBA" id="ARBA00022723"/>
    </source>
</evidence>
<evidence type="ECO:0000256" key="9">
    <source>
        <dbReference type="ARBA" id="ARBA00022833"/>
    </source>
</evidence>
<dbReference type="GO" id="GO:0008237">
    <property type="term" value="F:metallopeptidase activity"/>
    <property type="evidence" value="ECO:0007669"/>
    <property type="project" value="UniProtKB-KW"/>
</dbReference>
<keyword evidence="10 13" id="KW-1133">Transmembrane helix</keyword>
<name>D6Z8F5_SEGRD</name>
<evidence type="ECO:0000256" key="2">
    <source>
        <dbReference type="ARBA" id="ARBA00004651"/>
    </source>
</evidence>